<dbReference type="SUPFAM" id="SSF53067">
    <property type="entry name" value="Actin-like ATPase domain"/>
    <property type="match status" value="1"/>
</dbReference>
<comment type="similarity">
    <text evidence="3">Belongs to the bacterial glucokinase family.</text>
</comment>
<reference evidence="5" key="1">
    <citation type="submission" date="2017-02" db="EMBL/GenBank/DDBJ databases">
        <title>Comparative genomics and description of representatives of a novel lineage of planctomycetes thriving in anoxic sediments.</title>
        <authorList>
            <person name="Spring S."/>
            <person name="Bunk B."/>
            <person name="Sproer C."/>
        </authorList>
    </citation>
    <scope>NUCLEOTIDE SEQUENCE [LARGE SCALE GENOMIC DNA]</scope>
    <source>
        <strain evidence="5">SM-Chi-D1</strain>
    </source>
</reference>
<gene>
    <name evidence="4" type="primary">glk</name>
    <name evidence="4" type="ORF">SMSP2_02807</name>
</gene>
<dbReference type="KEGG" id="pbas:SMSP2_02807"/>
<dbReference type="RefSeq" id="WP_146684614.1">
    <property type="nucleotide sequence ID" value="NZ_CP019646.1"/>
</dbReference>
<dbReference type="Proteomes" id="UP000188181">
    <property type="component" value="Chromosome"/>
</dbReference>
<dbReference type="STRING" id="1851148.SMSP2_02807"/>
<dbReference type="Gene3D" id="3.30.420.40">
    <property type="match status" value="1"/>
</dbReference>
<keyword evidence="2 4" id="KW-0418">Kinase</keyword>
<dbReference type="InterPro" id="IPR043129">
    <property type="entry name" value="ATPase_NBD"/>
</dbReference>
<organism evidence="4 5">
    <name type="scientific">Limihaloglobus sulfuriphilus</name>
    <dbReference type="NCBI Taxonomy" id="1851148"/>
    <lineage>
        <taxon>Bacteria</taxon>
        <taxon>Pseudomonadati</taxon>
        <taxon>Planctomycetota</taxon>
        <taxon>Phycisphaerae</taxon>
        <taxon>Sedimentisphaerales</taxon>
        <taxon>Sedimentisphaeraceae</taxon>
        <taxon>Limihaloglobus</taxon>
    </lineage>
</organism>
<dbReference type="InterPro" id="IPR003836">
    <property type="entry name" value="Glucokinase"/>
</dbReference>
<dbReference type="PANTHER" id="PTHR47363">
    <property type="entry name" value="GLUCOKINASE"/>
    <property type="match status" value="1"/>
</dbReference>
<sequence length="370" mass="40523">MTDFTINWKTDKIEFENITLAGDIGGTNTNIAFVGHHNGNFEVIVECVFETQRLSSCVEAVRHTLKAVAQKAPQLKADKCCISAAGPVVENICTPSHIKWDINAYEINQLLKIPTMVINDFMAISYSLPLLDVNNPGQILQLPHTTGLVSPQVGNMRAIVGAGTGLGTGFLIGQKGNYVACPSEAGHINFAGFDSETRRLKDFVGKIVDYYSPGVEPIVSGMGIVNIFRFFKEYKRIPITGVLEEIDQAGDTNKPGLITKYAPQNPICGDIVRLFIKLYGKFASNIAASLLPTVGLYLAGGIVTRTEKFFLEENLFMHYFEQNYNPVIREVLKAIPVYIIRDYSVSLYGAANAAHCAGKMPKGFSPEFVG</sequence>
<dbReference type="GO" id="GO:0005524">
    <property type="term" value="F:ATP binding"/>
    <property type="evidence" value="ECO:0007669"/>
    <property type="project" value="InterPro"/>
</dbReference>
<evidence type="ECO:0000313" key="5">
    <source>
        <dbReference type="Proteomes" id="UP000188181"/>
    </source>
</evidence>
<dbReference type="CDD" id="cd24008">
    <property type="entry name" value="ASKHA_NBD_GLK"/>
    <property type="match status" value="1"/>
</dbReference>
<evidence type="ECO:0000256" key="3">
    <source>
        <dbReference type="RuleBase" id="RU004046"/>
    </source>
</evidence>
<proteinExistence type="inferred from homology"/>
<dbReference type="EMBL" id="CP019646">
    <property type="protein sequence ID" value="AQQ72423.1"/>
    <property type="molecule type" value="Genomic_DNA"/>
</dbReference>
<dbReference type="GO" id="GO:0004340">
    <property type="term" value="F:glucokinase activity"/>
    <property type="evidence" value="ECO:0007669"/>
    <property type="project" value="UniProtKB-EC"/>
</dbReference>
<keyword evidence="1 4" id="KW-0808">Transferase</keyword>
<dbReference type="GO" id="GO:0006096">
    <property type="term" value="P:glycolytic process"/>
    <property type="evidence" value="ECO:0007669"/>
    <property type="project" value="InterPro"/>
</dbReference>
<dbReference type="Pfam" id="PF02685">
    <property type="entry name" value="Glucokinase"/>
    <property type="match status" value="1"/>
</dbReference>
<evidence type="ECO:0000256" key="1">
    <source>
        <dbReference type="ARBA" id="ARBA00022679"/>
    </source>
</evidence>
<evidence type="ECO:0000256" key="2">
    <source>
        <dbReference type="ARBA" id="ARBA00022777"/>
    </source>
</evidence>
<accession>A0A1R7T671</accession>
<protein>
    <submittedName>
        <fullName evidence="4">Glucokinase</fullName>
        <ecNumber evidence="4">2.7.1.2</ecNumber>
    </submittedName>
</protein>
<dbReference type="OrthoDB" id="9800595at2"/>
<dbReference type="EC" id="2.7.1.2" evidence="4"/>
<name>A0A1R7T671_9BACT</name>
<dbReference type="GO" id="GO:0005536">
    <property type="term" value="F:D-glucose binding"/>
    <property type="evidence" value="ECO:0007669"/>
    <property type="project" value="InterPro"/>
</dbReference>
<dbReference type="Gene3D" id="3.40.367.20">
    <property type="match status" value="1"/>
</dbReference>
<dbReference type="PANTHER" id="PTHR47363:SF1">
    <property type="entry name" value="GLUCOKINASE"/>
    <property type="match status" value="1"/>
</dbReference>
<evidence type="ECO:0000313" key="4">
    <source>
        <dbReference type="EMBL" id="AQQ72423.1"/>
    </source>
</evidence>
<keyword evidence="5" id="KW-1185">Reference proteome</keyword>
<dbReference type="AlphaFoldDB" id="A0A1R7T671"/>